<evidence type="ECO:0000256" key="1">
    <source>
        <dbReference type="SAM" id="MobiDB-lite"/>
    </source>
</evidence>
<feature type="non-terminal residue" evidence="2">
    <location>
        <position position="1"/>
    </location>
</feature>
<accession>U9TRF5</accession>
<protein>
    <submittedName>
        <fullName evidence="2">Uncharacterized protein</fullName>
    </submittedName>
</protein>
<proteinExistence type="predicted"/>
<sequence length="263" mass="31190">STFNIYNNNNLNEGSDHLNKEDNLNNNNDHLNNDDNSNLNEENYSVTMTVMIIWMIVIWMKRTMIIIWMMTIWTIWTKRIYDNNTINETIVGEALKSDKLLQNICEFGPYFKNQISTKKPHQQLLILLKHKNNLNSGMVNCGSPRFGNVNITIKQVEYQIGKQFQSNYRLQRAQIDPRLSRTCNGFANLSNSLTRIMSNWFIIEEHPESDDNETKVQMLKILSNYLLNDVYWYKSPEIYLLIYITSYFNEIIFRYELYSSFDT</sequence>
<feature type="compositionally biased region" description="Low complexity" evidence="1">
    <location>
        <begin position="24"/>
        <end position="38"/>
    </location>
</feature>
<evidence type="ECO:0000313" key="2">
    <source>
        <dbReference type="EMBL" id="ESA10700.1"/>
    </source>
</evidence>
<feature type="compositionally biased region" description="Polar residues" evidence="1">
    <location>
        <begin position="1"/>
        <end position="13"/>
    </location>
</feature>
<name>U9TRF5_RHIID</name>
<reference evidence="2" key="1">
    <citation type="submission" date="2013-07" db="EMBL/GenBank/DDBJ databases">
        <title>The genome of an arbuscular mycorrhizal fungus provides insights into the evolution of the oldest plant symbiosis.</title>
        <authorList>
            <consortium name="DOE Joint Genome Institute"/>
            <person name="Tisserant E."/>
            <person name="Malbreil M."/>
            <person name="Kuo A."/>
            <person name="Kohler A."/>
            <person name="Symeonidi A."/>
            <person name="Balestrini R."/>
            <person name="Charron P."/>
            <person name="Duensing N."/>
            <person name="Frei-dit-Frey N."/>
            <person name="Gianinazzi-Pearson V."/>
            <person name="Gilbert B."/>
            <person name="Handa Y."/>
            <person name="Hijri M."/>
            <person name="Kaul R."/>
            <person name="Kawaguchi M."/>
            <person name="Krajinski F."/>
            <person name="Lammers P."/>
            <person name="Lapierre D."/>
            <person name="Masclaux F.G."/>
            <person name="Murat C."/>
            <person name="Morin E."/>
            <person name="Ndikumana S."/>
            <person name="Pagni M."/>
            <person name="Petitpierre D."/>
            <person name="Requena N."/>
            <person name="Rosikiewicz P."/>
            <person name="Riley R."/>
            <person name="Saito K."/>
            <person name="San Clemente H."/>
            <person name="Shapiro H."/>
            <person name="van Tuinen D."/>
            <person name="Becard G."/>
            <person name="Bonfante P."/>
            <person name="Paszkowski U."/>
            <person name="Shachar-Hill Y."/>
            <person name="Young J.P."/>
            <person name="Sanders I.R."/>
            <person name="Henrissat B."/>
            <person name="Rensing S.A."/>
            <person name="Grigoriev I.V."/>
            <person name="Corradi N."/>
            <person name="Roux C."/>
            <person name="Martin F."/>
        </authorList>
    </citation>
    <scope>NUCLEOTIDE SEQUENCE</scope>
    <source>
        <strain evidence="2">DAOM 197198</strain>
    </source>
</reference>
<feature type="compositionally biased region" description="Basic and acidic residues" evidence="1">
    <location>
        <begin position="14"/>
        <end position="23"/>
    </location>
</feature>
<dbReference type="HOGENOM" id="CLU_1059884_0_0_1"/>
<feature type="region of interest" description="Disordered" evidence="1">
    <location>
        <begin position="1"/>
        <end position="38"/>
    </location>
</feature>
<organism evidence="2">
    <name type="scientific">Rhizophagus irregularis (strain DAOM 181602 / DAOM 197198 / MUCL 43194)</name>
    <name type="common">Arbuscular mycorrhizal fungus</name>
    <name type="synonym">Glomus intraradices</name>
    <dbReference type="NCBI Taxonomy" id="747089"/>
    <lineage>
        <taxon>Eukaryota</taxon>
        <taxon>Fungi</taxon>
        <taxon>Fungi incertae sedis</taxon>
        <taxon>Mucoromycota</taxon>
        <taxon>Glomeromycotina</taxon>
        <taxon>Glomeromycetes</taxon>
        <taxon>Glomerales</taxon>
        <taxon>Glomeraceae</taxon>
        <taxon>Rhizophagus</taxon>
    </lineage>
</organism>
<dbReference type="VEuPathDB" id="FungiDB:RhiirFUN_014777"/>
<dbReference type="AlphaFoldDB" id="U9TRF5"/>
<dbReference type="EMBL" id="KI286820">
    <property type="protein sequence ID" value="ESA10700.1"/>
    <property type="molecule type" value="Genomic_DNA"/>
</dbReference>
<gene>
    <name evidence="2" type="ORF">GLOINDRAFT_97186</name>
</gene>